<evidence type="ECO:0000256" key="2">
    <source>
        <dbReference type="SAM" id="Phobius"/>
    </source>
</evidence>
<proteinExistence type="predicted"/>
<dbReference type="RefSeq" id="WP_092238823.1">
    <property type="nucleotide sequence ID" value="NZ_FNLL01000040.1"/>
</dbReference>
<reference evidence="4" key="1">
    <citation type="submission" date="2016-10" db="EMBL/GenBank/DDBJ databases">
        <authorList>
            <person name="Varghese N."/>
            <person name="Submissions S."/>
        </authorList>
    </citation>
    <scope>NUCLEOTIDE SEQUENCE [LARGE SCALE GENOMIC DNA]</scope>
    <source>
        <strain evidence="4">DSM 3384</strain>
    </source>
</reference>
<protein>
    <submittedName>
        <fullName evidence="3">Uncharacterized protein</fullName>
    </submittedName>
</protein>
<feature type="transmembrane region" description="Helical" evidence="2">
    <location>
        <begin position="598"/>
        <end position="617"/>
    </location>
</feature>
<evidence type="ECO:0000256" key="1">
    <source>
        <dbReference type="SAM" id="Coils"/>
    </source>
</evidence>
<dbReference type="AlphaFoldDB" id="A0A1H2KG69"/>
<keyword evidence="2" id="KW-0812">Transmembrane</keyword>
<dbReference type="EMBL" id="FNLL01000040">
    <property type="protein sequence ID" value="SDU67408.1"/>
    <property type="molecule type" value="Genomic_DNA"/>
</dbReference>
<organism evidence="3 4">
    <name type="scientific">Desulfobacula phenolica</name>
    <dbReference type="NCBI Taxonomy" id="90732"/>
    <lineage>
        <taxon>Bacteria</taxon>
        <taxon>Pseudomonadati</taxon>
        <taxon>Thermodesulfobacteriota</taxon>
        <taxon>Desulfobacteria</taxon>
        <taxon>Desulfobacterales</taxon>
        <taxon>Desulfobacteraceae</taxon>
        <taxon>Desulfobacula</taxon>
    </lineage>
</organism>
<name>A0A1H2KG69_9BACT</name>
<feature type="coiled-coil region" evidence="1">
    <location>
        <begin position="507"/>
        <end position="571"/>
    </location>
</feature>
<feature type="transmembrane region" description="Helical" evidence="2">
    <location>
        <begin position="637"/>
        <end position="664"/>
    </location>
</feature>
<gene>
    <name evidence="3" type="ORF">SAMN04487931_1401</name>
</gene>
<keyword evidence="4" id="KW-1185">Reference proteome</keyword>
<keyword evidence="1" id="KW-0175">Coiled coil</keyword>
<accession>A0A1H2KG69</accession>
<evidence type="ECO:0000313" key="4">
    <source>
        <dbReference type="Proteomes" id="UP000199608"/>
    </source>
</evidence>
<keyword evidence="2" id="KW-0472">Membrane</keyword>
<keyword evidence="2" id="KW-1133">Transmembrane helix</keyword>
<dbReference type="Proteomes" id="UP000199608">
    <property type="component" value="Unassembled WGS sequence"/>
</dbReference>
<sequence length="677" mass="78393">MRRFTDSNLRVFAIVEAQLTKKLNRPTDYLIPFFQASISKYKGKQLSIKEVVKYIRRHYSLDVPIYLAESLIPRLEQIGSLEYVKDFGCHVCQEVELTDADIQLNQSHFDLIEESIKRYCKRIELKIAKPLDSKNWQKALLRFFEQDQDSKTSAMVKGKKVTNTKELDDRIISRFIFKTKTSDPQLFNIIVRIYSAYAIVDTVLSIQKFSAPKNWSNLNVIYDSTVLMRILGTSGSFMREATLQMHNLLQNIGCKTLYFDHNLSEVLNNIQSIISKVSYDQPLHSETSKAFQDGDITLGELNLLIGSIEKKLESYNIKEITLPPRLSDISGQIDPISLKNYLTENIHYKHYSAAAQIDADSVEKVLFLRKDCKHRDLPKCGYIFVTHNSNYAKYSKFYCQKHCGYNHDHTPPVINLSLLTRLSWLSSSNGTPKVDISNELLINCFEASLPDDKWVKQFWKTIERHNPEVLDPDTKESLYLLELKKVADDLSLGSDVFLEEIDTSYLLKRAEELKQEREKKYENKVDQVSAEKQNEIDQLKKEKESQFCSLEKEKEKEIKELQKLFDQQKKEAVRKAIEQIKSEQDAIIIKKSQRHARFVGSMLTIVLGLFFGYIFYVSQVTPPQWVIESEYSKTIKYISLGLGALQVVGLFNTKFSFLFIGPFLEKGLSSIFFKIYN</sequence>
<evidence type="ECO:0000313" key="3">
    <source>
        <dbReference type="EMBL" id="SDU67408.1"/>
    </source>
</evidence>